<keyword evidence="8" id="KW-1185">Reference proteome</keyword>
<dbReference type="CDD" id="cd16425">
    <property type="entry name" value="TrbF"/>
    <property type="match status" value="1"/>
</dbReference>
<keyword evidence="2 5" id="KW-1133">Transmembrane helix</keyword>
<dbReference type="RefSeq" id="WP_150222422.1">
    <property type="nucleotide sequence ID" value="NZ_CP042964.1"/>
</dbReference>
<dbReference type="InterPro" id="IPR035658">
    <property type="entry name" value="TrbF"/>
</dbReference>
<dbReference type="InterPro" id="IPR032710">
    <property type="entry name" value="NTF2-like_dom_sf"/>
</dbReference>
<dbReference type="SUPFAM" id="SSF54427">
    <property type="entry name" value="NTF2-like"/>
    <property type="match status" value="1"/>
</dbReference>
<name>A0A5B9RHN2_9HYPH</name>
<dbReference type="GO" id="GO:0016020">
    <property type="term" value="C:membrane"/>
    <property type="evidence" value="ECO:0007669"/>
    <property type="project" value="InterPro"/>
</dbReference>
<gene>
    <name evidence="7" type="ORF">D1093_09790</name>
</gene>
<proteinExistence type="predicted"/>
<feature type="domain" description="Bacterial virulence protein VirB8" evidence="6">
    <location>
        <begin position="19"/>
        <end position="222"/>
    </location>
</feature>
<dbReference type="KEGG" id="bky:D1093_09790"/>
<keyword evidence="1 5" id="KW-0812">Transmembrane</keyword>
<feature type="transmembrane region" description="Helical" evidence="5">
    <location>
        <begin position="37"/>
        <end position="57"/>
    </location>
</feature>
<dbReference type="Gene3D" id="3.10.450.230">
    <property type="entry name" value="VirB8 protein"/>
    <property type="match status" value="1"/>
</dbReference>
<evidence type="ECO:0000259" key="6">
    <source>
        <dbReference type="Pfam" id="PF04335"/>
    </source>
</evidence>
<accession>A0A5B9RHN2</accession>
<dbReference type="EMBL" id="CP042964">
    <property type="protein sequence ID" value="QEG79301.1"/>
    <property type="molecule type" value="Genomic_DNA"/>
</dbReference>
<evidence type="ECO:0000256" key="5">
    <source>
        <dbReference type="SAM" id="Phobius"/>
    </source>
</evidence>
<keyword evidence="7" id="KW-0614">Plasmid</keyword>
<reference evidence="7 8" key="1">
    <citation type="journal article" date="2020" name="Int. J. Syst. Evol. Microbiol.">
        <title>Bartonella kosoyi sp. nov. and Bartonella krasnovii sp. nov., two novel species closely related to the zoonotic Bartonella elizabethae, isolated from black rats and wild desert rodent-fleas.</title>
        <authorList>
            <person name="Gutierrez R."/>
            <person name="Shalit T."/>
            <person name="Markus B."/>
            <person name="Yuan C."/>
            <person name="Nachum-Biala Y."/>
            <person name="Elad D."/>
            <person name="Harrus S."/>
        </authorList>
    </citation>
    <scope>NUCLEOTIDE SEQUENCE [LARGE SCALE GENOMIC DNA]</scope>
    <source>
        <strain evidence="7 8">Tel Aviv</strain>
        <plasmid evidence="7">pTLV-1</plasmid>
    </source>
</reference>
<evidence type="ECO:0000256" key="2">
    <source>
        <dbReference type="ARBA" id="ARBA00022989"/>
    </source>
</evidence>
<protein>
    <submittedName>
        <fullName evidence="7">Conjugal transfer protein</fullName>
    </submittedName>
</protein>
<dbReference type="Proteomes" id="UP000321940">
    <property type="component" value="Plasmid pTLV-1"/>
</dbReference>
<dbReference type="Pfam" id="PF04335">
    <property type="entry name" value="VirB8"/>
    <property type="match status" value="1"/>
</dbReference>
<dbReference type="GO" id="GO:0012505">
    <property type="term" value="C:endomembrane system"/>
    <property type="evidence" value="ECO:0007669"/>
    <property type="project" value="UniProtKB-SubCell"/>
</dbReference>
<evidence type="ECO:0000313" key="8">
    <source>
        <dbReference type="Proteomes" id="UP000321940"/>
    </source>
</evidence>
<evidence type="ECO:0000313" key="7">
    <source>
        <dbReference type="EMBL" id="QEG79301.1"/>
    </source>
</evidence>
<evidence type="ECO:0000256" key="4">
    <source>
        <dbReference type="ARBA" id="ARBA00037847"/>
    </source>
</evidence>
<geneLocation type="plasmid" evidence="7 8">
    <name>pTLV-1</name>
</geneLocation>
<organism evidence="7 8">
    <name type="scientific">Bartonella kosoyi</name>
    <dbReference type="NCBI Taxonomy" id="2133959"/>
    <lineage>
        <taxon>Bacteria</taxon>
        <taxon>Pseudomonadati</taxon>
        <taxon>Pseudomonadota</taxon>
        <taxon>Alphaproteobacteria</taxon>
        <taxon>Hyphomicrobiales</taxon>
        <taxon>Bartonellaceae</taxon>
        <taxon>Bartonella</taxon>
    </lineage>
</organism>
<keyword evidence="3 5" id="KW-0472">Membrane</keyword>
<sequence length="225" mass="25655">MKTSKDSIKDKPSNPYIIARKEWMERYGDYINSANNWRLATFGMIIITAMSVGAFIWKSNEETIIPYIVQTNSVGEVTHLSKANVATKPNATHIRAALRNWLIGARTVYVDMRAEEDLINQTYSMTLPQSPAYAMLVEYHKQNDPYSRAAMETVEIQVNAIVPVSDDTWQIEWTEKKRARSGAIIDTKLWQATATVILAIPKTEKQIMVNPIGLYVKQFAWTPRL</sequence>
<evidence type="ECO:0000256" key="1">
    <source>
        <dbReference type="ARBA" id="ARBA00022692"/>
    </source>
</evidence>
<comment type="subcellular location">
    <subcellularLocation>
        <location evidence="4">Endomembrane system</location>
        <topology evidence="4">Single-pass membrane protein</topology>
    </subcellularLocation>
</comment>
<evidence type="ECO:0000256" key="3">
    <source>
        <dbReference type="ARBA" id="ARBA00023136"/>
    </source>
</evidence>
<dbReference type="AlphaFoldDB" id="A0A5B9RHN2"/>
<dbReference type="InterPro" id="IPR007430">
    <property type="entry name" value="VirB8"/>
</dbReference>